<protein>
    <recommendedName>
        <fullName evidence="3">Methyltransferase domain-containing protein</fullName>
    </recommendedName>
</protein>
<dbReference type="CDD" id="cd02440">
    <property type="entry name" value="AdoMet_MTases"/>
    <property type="match status" value="1"/>
</dbReference>
<dbReference type="EMBL" id="BAABJX010000051">
    <property type="protein sequence ID" value="GAA4844698.1"/>
    <property type="molecule type" value="Genomic_DNA"/>
</dbReference>
<dbReference type="InterPro" id="IPR029063">
    <property type="entry name" value="SAM-dependent_MTases_sf"/>
</dbReference>
<gene>
    <name evidence="1" type="ORF">GCM10023331_31920</name>
</gene>
<dbReference type="SUPFAM" id="SSF53335">
    <property type="entry name" value="S-adenosyl-L-methionine-dependent methyltransferases"/>
    <property type="match status" value="1"/>
</dbReference>
<evidence type="ECO:0008006" key="3">
    <source>
        <dbReference type="Google" id="ProtNLM"/>
    </source>
</evidence>
<keyword evidence="2" id="KW-1185">Reference proteome</keyword>
<dbReference type="Pfam" id="PF01209">
    <property type="entry name" value="Ubie_methyltran"/>
    <property type="match status" value="1"/>
</dbReference>
<evidence type="ECO:0000313" key="1">
    <source>
        <dbReference type="EMBL" id="GAA4844698.1"/>
    </source>
</evidence>
<dbReference type="Gene3D" id="3.40.50.150">
    <property type="entry name" value="Vaccinia Virus protein VP39"/>
    <property type="match status" value="1"/>
</dbReference>
<organism evidence="1 2">
    <name type="scientific">Algivirga pacifica</name>
    <dbReference type="NCBI Taxonomy" id="1162670"/>
    <lineage>
        <taxon>Bacteria</taxon>
        <taxon>Pseudomonadati</taxon>
        <taxon>Bacteroidota</taxon>
        <taxon>Cytophagia</taxon>
        <taxon>Cytophagales</taxon>
        <taxon>Flammeovirgaceae</taxon>
        <taxon>Algivirga</taxon>
    </lineage>
</organism>
<sequence length="177" mass="20264">MQETVEKEYSPEYVSRLFDRMASTYGVLNYISSFGFTEIWRKRCINNLDLDQDENEKIGYDLMSGMGECFSLIKDQLPNCALTGLDISETMTNKAIENISKKRLTKIAVQQEDVFFNSLESNTADFITSAFGLKTFNHAQLQALAKEVYRLLKSNGKISFIEISIPNNSFLKPFFVF</sequence>
<evidence type="ECO:0000313" key="2">
    <source>
        <dbReference type="Proteomes" id="UP001500298"/>
    </source>
</evidence>
<dbReference type="Proteomes" id="UP001500298">
    <property type="component" value="Unassembled WGS sequence"/>
</dbReference>
<comment type="caution">
    <text evidence="1">The sequence shown here is derived from an EMBL/GenBank/DDBJ whole genome shotgun (WGS) entry which is preliminary data.</text>
</comment>
<reference evidence="2" key="1">
    <citation type="journal article" date="2019" name="Int. J. Syst. Evol. Microbiol.">
        <title>The Global Catalogue of Microorganisms (GCM) 10K type strain sequencing project: providing services to taxonomists for standard genome sequencing and annotation.</title>
        <authorList>
            <consortium name="The Broad Institute Genomics Platform"/>
            <consortium name="The Broad Institute Genome Sequencing Center for Infectious Disease"/>
            <person name="Wu L."/>
            <person name="Ma J."/>
        </authorList>
    </citation>
    <scope>NUCLEOTIDE SEQUENCE [LARGE SCALE GENOMIC DNA]</scope>
    <source>
        <strain evidence="2">JCM 18326</strain>
    </source>
</reference>
<name>A0ABP9DNB1_9BACT</name>
<proteinExistence type="predicted"/>
<accession>A0ABP9DNB1</accession>
<dbReference type="RefSeq" id="WP_345373582.1">
    <property type="nucleotide sequence ID" value="NZ_BAABJX010000051.1"/>
</dbReference>